<protein>
    <recommendedName>
        <fullName evidence="2">Integrase catalytic domain-containing protein</fullName>
    </recommendedName>
</protein>
<dbReference type="InterPro" id="IPR039537">
    <property type="entry name" value="Retrotran_Ty1/copia-like"/>
</dbReference>
<dbReference type="InterPro" id="IPR036397">
    <property type="entry name" value="RNaseH_sf"/>
</dbReference>
<feature type="compositionally biased region" description="Pro residues" evidence="1">
    <location>
        <begin position="132"/>
        <end position="142"/>
    </location>
</feature>
<feature type="region of interest" description="Disordered" evidence="1">
    <location>
        <begin position="283"/>
        <end position="377"/>
    </location>
</feature>
<evidence type="ECO:0000259" key="2">
    <source>
        <dbReference type="PROSITE" id="PS50994"/>
    </source>
</evidence>
<organism evidence="3 4">
    <name type="scientific">Phytophthora rubi</name>
    <dbReference type="NCBI Taxonomy" id="129364"/>
    <lineage>
        <taxon>Eukaryota</taxon>
        <taxon>Sar</taxon>
        <taxon>Stramenopiles</taxon>
        <taxon>Oomycota</taxon>
        <taxon>Peronosporomycetes</taxon>
        <taxon>Peronosporales</taxon>
        <taxon>Peronosporaceae</taxon>
        <taxon>Phytophthora</taxon>
    </lineage>
</organism>
<dbReference type="PANTHER" id="PTHR42648:SF28">
    <property type="entry name" value="TRANSPOSON-ENCODED PROTEIN WITH RIBONUCLEASE H-LIKE AND RETROVIRUS ZINC FINGER-LIKE DOMAINS"/>
    <property type="match status" value="1"/>
</dbReference>
<dbReference type="Gene3D" id="3.30.420.10">
    <property type="entry name" value="Ribonuclease H-like superfamily/Ribonuclease H"/>
    <property type="match status" value="1"/>
</dbReference>
<feature type="compositionally biased region" description="Polar residues" evidence="1">
    <location>
        <begin position="81"/>
        <end position="99"/>
    </location>
</feature>
<feature type="region of interest" description="Disordered" evidence="1">
    <location>
        <begin position="39"/>
        <end position="157"/>
    </location>
</feature>
<dbReference type="PROSITE" id="PS50994">
    <property type="entry name" value="INTEGRASE"/>
    <property type="match status" value="1"/>
</dbReference>
<gene>
    <name evidence="3" type="ORF">PR001_g7011</name>
</gene>
<evidence type="ECO:0000313" key="3">
    <source>
        <dbReference type="EMBL" id="KAE9040559.1"/>
    </source>
</evidence>
<feature type="compositionally biased region" description="Polar residues" evidence="1">
    <location>
        <begin position="332"/>
        <end position="353"/>
    </location>
</feature>
<feature type="domain" description="Integrase catalytic" evidence="2">
    <location>
        <begin position="442"/>
        <end position="614"/>
    </location>
</feature>
<dbReference type="Proteomes" id="UP000429607">
    <property type="component" value="Unassembled WGS sequence"/>
</dbReference>
<reference evidence="3 4" key="1">
    <citation type="submission" date="2018-09" db="EMBL/GenBank/DDBJ databases">
        <title>Genomic investigation of the strawberry pathogen Phytophthora fragariae indicates pathogenicity is determined by transcriptional variation in three key races.</title>
        <authorList>
            <person name="Adams T.M."/>
            <person name="Armitage A.D."/>
            <person name="Sobczyk M.K."/>
            <person name="Bates H.J."/>
            <person name="Dunwell J.M."/>
            <person name="Nellist C.F."/>
            <person name="Harrison R.J."/>
        </authorList>
    </citation>
    <scope>NUCLEOTIDE SEQUENCE [LARGE SCALE GENOMIC DNA]</scope>
    <source>
        <strain evidence="3 4">SCRP249</strain>
    </source>
</reference>
<sequence>MELIELQQKIIRESMTDAAIDEAREQQLDEVRWLAVEVEELKQQDAEDEPQDRTGNTDPLASGGAARSTPPGIAAAHESHTASQKMATSTMMQTGQLESVPSPRKKPTAQRPTPDPQPQPTTPVKTHKPQQPTEPEPTPPSPAQAAVPSEAQKLPKLKDIHCRRFDGKDDPKASVLGTFLEGQASRSYHDFAGDRDVSYEELIAHLKKEFGCNLSQYELGKRLDTNKRAGDTWKQYVTYLKFFERLMAGDQSQLLLETVCNNACPELKSTLLSVVLFAHSSSGANKRKATTRSSEQGGSQQGGDQQQQRPNNQRQGQQRNSASANAAEKTLTCWNSSETGHRQAQCTSPKKSTQQASACQAQQQNKTPESESEDDGMSELWMASSVTSAPTEATSTCLDTGASHHMCSSAAVLFGTSPSKLVIKVANEAKQTKSQQPTTDISESAPTDEIGAVLGVDLTTDILPADRNGNAHMLTIADYGSSYNRVYLLQTKDEAPKRLMDFLPEFERQYGVPVKVIRSDGGGEFLGRELFKAYCTRHGVRLQSTLPDTSASNGMVERMHRTLMNSGRAMLWASGLPDRCWGDAVKYASYIRNRVPTRANADYRAPLDVLTGKAPKGAHILRFGSTCTTHVAHKKAASVKRRAQKAVVIGISETQRGSALIGPLQQLEARFYIKDMGDAMKVLGICIERTEDGHVLHQRDTMEELLIDMEMATCRPDNTAAVNYLTRLVARLCDGHCRYLRGTTSLGLLFKSGQGIGCKWHATIFSDADWAGDKSDAKSVSGAVLVLNGMVIAWSSKKQTSVAHSTMETEYVAAAMAVQDAAWVKQLLVEIGLWKANVAVNLQVDNQSAIESNVENETTNARSKHINLADILTKPLQRVVFERLRGQLRVVRLA</sequence>
<dbReference type="InterPro" id="IPR001584">
    <property type="entry name" value="Integrase_cat-core"/>
</dbReference>
<accession>A0A6A3NHT8</accession>
<proteinExistence type="predicted"/>
<feature type="compositionally biased region" description="Low complexity" evidence="1">
    <location>
        <begin position="292"/>
        <end position="321"/>
    </location>
</feature>
<dbReference type="CDD" id="cd09272">
    <property type="entry name" value="RNase_HI_RT_Ty1"/>
    <property type="match status" value="1"/>
</dbReference>
<evidence type="ECO:0000313" key="4">
    <source>
        <dbReference type="Proteomes" id="UP000429607"/>
    </source>
</evidence>
<dbReference type="InterPro" id="IPR012337">
    <property type="entry name" value="RNaseH-like_sf"/>
</dbReference>
<comment type="caution">
    <text evidence="3">The sequence shown here is derived from an EMBL/GenBank/DDBJ whole genome shotgun (WGS) entry which is preliminary data.</text>
</comment>
<name>A0A6A3NHT8_9STRA</name>
<dbReference type="SUPFAM" id="SSF53098">
    <property type="entry name" value="Ribonuclease H-like"/>
    <property type="match status" value="1"/>
</dbReference>
<dbReference type="AlphaFoldDB" id="A0A6A3NHT8"/>
<evidence type="ECO:0000256" key="1">
    <source>
        <dbReference type="SAM" id="MobiDB-lite"/>
    </source>
</evidence>
<feature type="compositionally biased region" description="Low complexity" evidence="1">
    <location>
        <begin position="354"/>
        <end position="364"/>
    </location>
</feature>
<dbReference type="PANTHER" id="PTHR42648">
    <property type="entry name" value="TRANSPOSASE, PUTATIVE-RELATED"/>
    <property type="match status" value="1"/>
</dbReference>
<dbReference type="EMBL" id="QXFV01000341">
    <property type="protein sequence ID" value="KAE9040559.1"/>
    <property type="molecule type" value="Genomic_DNA"/>
</dbReference>
<dbReference type="GO" id="GO:0003676">
    <property type="term" value="F:nucleic acid binding"/>
    <property type="evidence" value="ECO:0007669"/>
    <property type="project" value="InterPro"/>
</dbReference>
<dbReference type="GO" id="GO:0015074">
    <property type="term" value="P:DNA integration"/>
    <property type="evidence" value="ECO:0007669"/>
    <property type="project" value="InterPro"/>
</dbReference>